<keyword evidence="2" id="KW-0238">DNA-binding</keyword>
<dbReference type="InterPro" id="IPR001138">
    <property type="entry name" value="Zn2Cys6_DnaBD"/>
</dbReference>
<dbReference type="GeneID" id="43642261"/>
<evidence type="ECO:0000256" key="3">
    <source>
        <dbReference type="ARBA" id="ARBA00023163"/>
    </source>
</evidence>
<keyword evidence="1" id="KW-0805">Transcription regulation</keyword>
<dbReference type="SUPFAM" id="SSF57701">
    <property type="entry name" value="Zn2/Cys6 DNA-binding domain"/>
    <property type="match status" value="1"/>
</dbReference>
<keyword evidence="7" id="KW-1185">Reference proteome</keyword>
<sequence length="830" mass="93989">MFLPSVHAEPDTEVLLKFIQENPLGILVTGINSSSQNFLQCTHVPFVLDLPGTRDNESPTPQLRAHIAKQNPQVKAMLEAVDGKPPSVLSLDQDVLVIFNGQHDHYVTPKYYTETKPDTGKVVPTWNYSVVQIYGKLSLYYDSKTPEAGSFLMKQMHDLSEQCERTIMGFTGGDRPQPWKVADAPERYIELMQKNIVGIKIEIGKIEGKFKMSQETRRGDRDGVVRGFANLGGATGEVISALVKERGEMHDKKKEKKHTTRIFCHMYKPVPPRPRKTNIIRSRNGCKSCRNRRTKCDEQKPTCGTCARLDKCCEYVQPVLKFQIITAQNTKGLLSSHDTPSAERKQRLTGNERLSMQVEQGEPRIGGCDIVKSLQTTERDVFYSTYWEDCCLPSLHPIFHSATLLTTDYPILNDAILALSSCNISRLYSERKTSSTGLTGPLSPSLTHQTRSHLYYSSAIRKLTTMKVADYCHNATVVFLVLVLFAHLESAMGNFQGFYCHVQGMMNLLVEWRGEAGDVTIKPLLTSWMQTRYVVWWARAYFSSLDIHQQLPSIPLPISLKEVPRTLHERRVKVLSIMCESHRLNFKTVLQHFRKVVSEEEVEHENNQGYDECVSLLCQEATKLDEWLLHLPPSEQPIYEPSGTRSTAIHFQSHDAALNYAYYVVARIMQCTGLLRELYSQTTPGHEDEYYKAEFWVQTLVQVAQGAEMRTSLTRNSYTIGFSGLLLAGILRCQSLSVGLEIQTWLQTLQDLQPTEEGAFPVYQTLSVVKAINQQRMVGRDVFAVTQPVDDGGGHPKVTAYNSQFINTLLFHGRCQIRNCLFEECITLGI</sequence>
<dbReference type="Pfam" id="PF00172">
    <property type="entry name" value="Zn_clus"/>
    <property type="match status" value="1"/>
</dbReference>
<dbReference type="OrthoDB" id="39175at2759"/>
<protein>
    <submittedName>
        <fullName evidence="6">Putative FMN-binding domain-containing protein</fullName>
    </submittedName>
</protein>
<dbReference type="Gene3D" id="4.10.240.10">
    <property type="entry name" value="Zn(2)-C6 fungal-type DNA-binding domain"/>
    <property type="match status" value="1"/>
</dbReference>
<dbReference type="PROSITE" id="PS00463">
    <property type="entry name" value="ZN2_CY6_FUNGAL_1"/>
    <property type="match status" value="1"/>
</dbReference>
<dbReference type="Pfam" id="PF04299">
    <property type="entry name" value="FMN_bind_2"/>
    <property type="match status" value="1"/>
</dbReference>
<dbReference type="SUPFAM" id="SSF50475">
    <property type="entry name" value="FMN-binding split barrel"/>
    <property type="match status" value="1"/>
</dbReference>
<dbReference type="EMBL" id="ML743645">
    <property type="protein sequence ID" value="KAE8131930.1"/>
    <property type="molecule type" value="Genomic_DNA"/>
</dbReference>
<dbReference type="CDD" id="cd00067">
    <property type="entry name" value="GAL4"/>
    <property type="match status" value="1"/>
</dbReference>
<dbReference type="InterPro" id="IPR012349">
    <property type="entry name" value="Split_barrel_FMN-bd"/>
</dbReference>
<dbReference type="GO" id="GO:0000981">
    <property type="term" value="F:DNA-binding transcription factor activity, RNA polymerase II-specific"/>
    <property type="evidence" value="ECO:0007669"/>
    <property type="project" value="InterPro"/>
</dbReference>
<dbReference type="PANTHER" id="PTHR35802:SF1">
    <property type="entry name" value="PROTEASE SYNTHASE AND SPORULATION PROTEIN PAI 2"/>
    <property type="match status" value="1"/>
</dbReference>
<dbReference type="RefSeq" id="XP_031907993.1">
    <property type="nucleotide sequence ID" value="XM_032058051.1"/>
</dbReference>
<dbReference type="AlphaFoldDB" id="A0A5N6SDZ1"/>
<evidence type="ECO:0000313" key="6">
    <source>
        <dbReference type="EMBL" id="KAE8131930.1"/>
    </source>
</evidence>
<dbReference type="Gene3D" id="2.30.110.10">
    <property type="entry name" value="Electron Transport, Fmn-binding Protein, Chain A"/>
    <property type="match status" value="1"/>
</dbReference>
<dbReference type="GO" id="GO:0003677">
    <property type="term" value="F:DNA binding"/>
    <property type="evidence" value="ECO:0007669"/>
    <property type="project" value="UniProtKB-KW"/>
</dbReference>
<evidence type="ECO:0000313" key="7">
    <source>
        <dbReference type="Proteomes" id="UP000325672"/>
    </source>
</evidence>
<keyword evidence="3" id="KW-0804">Transcription</keyword>
<evidence type="ECO:0000259" key="5">
    <source>
        <dbReference type="PROSITE" id="PS50048"/>
    </source>
</evidence>
<dbReference type="InterPro" id="IPR036864">
    <property type="entry name" value="Zn2-C6_fun-type_DNA-bd_sf"/>
</dbReference>
<dbReference type="SMART" id="SM00066">
    <property type="entry name" value="GAL4"/>
    <property type="match status" value="1"/>
</dbReference>
<dbReference type="Proteomes" id="UP000325672">
    <property type="component" value="Unassembled WGS sequence"/>
</dbReference>
<dbReference type="PANTHER" id="PTHR35802">
    <property type="entry name" value="PROTEASE SYNTHASE AND SPORULATION PROTEIN PAI 2"/>
    <property type="match status" value="1"/>
</dbReference>
<dbReference type="GO" id="GO:0008270">
    <property type="term" value="F:zinc ion binding"/>
    <property type="evidence" value="ECO:0007669"/>
    <property type="project" value="InterPro"/>
</dbReference>
<dbReference type="InterPro" id="IPR007396">
    <property type="entry name" value="TR_PAI2-type"/>
</dbReference>
<dbReference type="PROSITE" id="PS50048">
    <property type="entry name" value="ZN2_CY6_FUNGAL_2"/>
    <property type="match status" value="1"/>
</dbReference>
<gene>
    <name evidence="6" type="ORF">BDV38DRAFT_275537</name>
</gene>
<accession>A0A5N6SDZ1</accession>
<name>A0A5N6SDZ1_ASPPS</name>
<keyword evidence="4" id="KW-0539">Nucleus</keyword>
<feature type="domain" description="Zn(2)-C6 fungal-type" evidence="5">
    <location>
        <begin position="285"/>
        <end position="315"/>
    </location>
</feature>
<reference evidence="6 7" key="1">
    <citation type="submission" date="2019-04" db="EMBL/GenBank/DDBJ databases">
        <title>Friends and foes A comparative genomics study of 23 Aspergillus species from section Flavi.</title>
        <authorList>
            <consortium name="DOE Joint Genome Institute"/>
            <person name="Kjaerbolling I."/>
            <person name="Vesth T."/>
            <person name="Frisvad J.C."/>
            <person name="Nybo J.L."/>
            <person name="Theobald S."/>
            <person name="Kildgaard S."/>
            <person name="Isbrandt T."/>
            <person name="Kuo A."/>
            <person name="Sato A."/>
            <person name="Lyhne E.K."/>
            <person name="Kogle M.E."/>
            <person name="Wiebenga A."/>
            <person name="Kun R.S."/>
            <person name="Lubbers R.J."/>
            <person name="Makela M.R."/>
            <person name="Barry K."/>
            <person name="Chovatia M."/>
            <person name="Clum A."/>
            <person name="Daum C."/>
            <person name="Haridas S."/>
            <person name="He G."/>
            <person name="LaButti K."/>
            <person name="Lipzen A."/>
            <person name="Mondo S."/>
            <person name="Riley R."/>
            <person name="Salamov A."/>
            <person name="Simmons B.A."/>
            <person name="Magnuson J.K."/>
            <person name="Henrissat B."/>
            <person name="Mortensen U.H."/>
            <person name="Larsen T.O."/>
            <person name="Devries R.P."/>
            <person name="Grigoriev I.V."/>
            <person name="Machida M."/>
            <person name="Baker S.E."/>
            <person name="Andersen M.R."/>
        </authorList>
    </citation>
    <scope>NUCLEOTIDE SEQUENCE [LARGE SCALE GENOMIC DNA]</scope>
    <source>
        <strain evidence="6 7">CBS 117625</strain>
    </source>
</reference>
<evidence type="ECO:0000256" key="2">
    <source>
        <dbReference type="ARBA" id="ARBA00023125"/>
    </source>
</evidence>
<proteinExistence type="predicted"/>
<dbReference type="GO" id="GO:0009893">
    <property type="term" value="P:positive regulation of metabolic process"/>
    <property type="evidence" value="ECO:0007669"/>
    <property type="project" value="UniProtKB-ARBA"/>
</dbReference>
<evidence type="ECO:0000256" key="4">
    <source>
        <dbReference type="ARBA" id="ARBA00023242"/>
    </source>
</evidence>
<evidence type="ECO:0000256" key="1">
    <source>
        <dbReference type="ARBA" id="ARBA00023015"/>
    </source>
</evidence>
<organism evidence="6 7">
    <name type="scientific">Aspergillus pseudotamarii</name>
    <dbReference type="NCBI Taxonomy" id="132259"/>
    <lineage>
        <taxon>Eukaryota</taxon>
        <taxon>Fungi</taxon>
        <taxon>Dikarya</taxon>
        <taxon>Ascomycota</taxon>
        <taxon>Pezizomycotina</taxon>
        <taxon>Eurotiomycetes</taxon>
        <taxon>Eurotiomycetidae</taxon>
        <taxon>Eurotiales</taxon>
        <taxon>Aspergillaceae</taxon>
        <taxon>Aspergillus</taxon>
        <taxon>Aspergillus subgen. Circumdati</taxon>
    </lineage>
</organism>